<dbReference type="RefSeq" id="WP_043756601.1">
    <property type="nucleotide sequence ID" value="NZ_CP003811.1"/>
</dbReference>
<dbReference type="STRING" id="693986.MOC_1804"/>
<reference evidence="2 3" key="1">
    <citation type="journal article" date="2014" name="PLoS ONE">
        <title>Genome Information of Methylobacterium oryzae, a Plant-Probiotic Methylotroph in the Phyllosphere.</title>
        <authorList>
            <person name="Kwak M.J."/>
            <person name="Jeong H."/>
            <person name="Madhaiyan M."/>
            <person name="Lee Y."/>
            <person name="Sa T.M."/>
            <person name="Oh T.K."/>
            <person name="Kim J.F."/>
        </authorList>
    </citation>
    <scope>NUCLEOTIDE SEQUENCE [LARGE SCALE GENOMIC DNA]</scope>
    <source>
        <strain evidence="2 3">CBMB20</strain>
    </source>
</reference>
<proteinExistence type="predicted"/>
<accession>A0A089Q4S1</accession>
<gene>
    <name evidence="2" type="ORF">MOC_1804</name>
</gene>
<feature type="compositionally biased region" description="Pro residues" evidence="1">
    <location>
        <begin position="244"/>
        <end position="266"/>
    </location>
</feature>
<name>A0A089Q4S1_9HYPH</name>
<feature type="region of interest" description="Disordered" evidence="1">
    <location>
        <begin position="1"/>
        <end position="20"/>
    </location>
</feature>
<dbReference type="AlphaFoldDB" id="A0A089Q4S1"/>
<dbReference type="HOGENOM" id="CLU_1045131_0_0_5"/>
<evidence type="ECO:0000256" key="1">
    <source>
        <dbReference type="SAM" id="MobiDB-lite"/>
    </source>
</evidence>
<dbReference type="KEGG" id="mor:MOC_1804"/>
<dbReference type="EMBL" id="CP003811">
    <property type="protein sequence ID" value="AIQ89559.1"/>
    <property type="molecule type" value="Genomic_DNA"/>
</dbReference>
<sequence length="266" mass="28022">MHQHLPNAPRSAAPTRPRRRTGAGVLALGSALGSALCLPLCLALPARAEVENKTARPGQRIFLQGFTYYFATQGCRSRAATIELVRPPRGGRIEQRREFRILSGKVDETGAQIRQPDGCEDAKKDAMSLYYTARTDFSGLDTLSVAVTFGDGSTVPYTFRITVPPGEPRRAPAVSQVPVPRDGGSGQAAPVARAAPAPASREAGTSTGDFLRDTVRGSVAAPRPAPVAEPPKAEAAASGAVPRTEPPAPREMAPPPRPRPPAAPQL</sequence>
<protein>
    <submittedName>
        <fullName evidence="2">Protein of unassigned function</fullName>
    </submittedName>
</protein>
<dbReference type="eggNOG" id="ENOG5032AQP">
    <property type="taxonomic scope" value="Bacteria"/>
</dbReference>
<keyword evidence="3" id="KW-1185">Reference proteome</keyword>
<evidence type="ECO:0000313" key="2">
    <source>
        <dbReference type="EMBL" id="AIQ89559.1"/>
    </source>
</evidence>
<feature type="compositionally biased region" description="Low complexity" evidence="1">
    <location>
        <begin position="233"/>
        <end position="243"/>
    </location>
</feature>
<feature type="compositionally biased region" description="Low complexity" evidence="1">
    <location>
        <begin position="1"/>
        <end position="15"/>
    </location>
</feature>
<dbReference type="Proteomes" id="UP000029492">
    <property type="component" value="Chromosome"/>
</dbReference>
<organism evidence="2 3">
    <name type="scientific">Methylobacterium oryzae CBMB20</name>
    <dbReference type="NCBI Taxonomy" id="693986"/>
    <lineage>
        <taxon>Bacteria</taxon>
        <taxon>Pseudomonadati</taxon>
        <taxon>Pseudomonadota</taxon>
        <taxon>Alphaproteobacteria</taxon>
        <taxon>Hyphomicrobiales</taxon>
        <taxon>Methylobacteriaceae</taxon>
        <taxon>Methylobacterium</taxon>
    </lineage>
</organism>
<evidence type="ECO:0000313" key="3">
    <source>
        <dbReference type="Proteomes" id="UP000029492"/>
    </source>
</evidence>
<feature type="region of interest" description="Disordered" evidence="1">
    <location>
        <begin position="163"/>
        <end position="266"/>
    </location>
</feature>
<feature type="compositionally biased region" description="Low complexity" evidence="1">
    <location>
        <begin position="188"/>
        <end position="199"/>
    </location>
</feature>